<feature type="chain" id="PRO_5021267491" description="TonB C-terminal domain-containing protein" evidence="2">
    <location>
        <begin position="21"/>
        <end position="173"/>
    </location>
</feature>
<gene>
    <name evidence="3" type="ORF">FIV34_03915</name>
</gene>
<dbReference type="EMBL" id="CP041046">
    <property type="protein sequence ID" value="QDE38405.1"/>
    <property type="molecule type" value="Genomic_DNA"/>
</dbReference>
<evidence type="ECO:0000313" key="3">
    <source>
        <dbReference type="EMBL" id="QDE38405.1"/>
    </source>
</evidence>
<evidence type="ECO:0008006" key="5">
    <source>
        <dbReference type="Google" id="ProtNLM"/>
    </source>
</evidence>
<keyword evidence="2" id="KW-0732">Signal</keyword>
<dbReference type="SUPFAM" id="SSF74653">
    <property type="entry name" value="TolA/TonB C-terminal domain"/>
    <property type="match status" value="1"/>
</dbReference>
<keyword evidence="4" id="KW-1185">Reference proteome</keyword>
<sequence length="173" mass="18537">MTRRLLAGLLPLLLTACAHEPPTAPPKPADPPRDGKVSYEIMPAGKAGEYQMQDGQTSFGAQPVTNDPPAYPASLIAENRAATVVHAKVIVDGDGKVTDVRDLDAGGDASHAAYFAATREAALRWTYTPMTLVQEHEGKNGVISETRSTAPFSLDYAFRFELKDGKPVVTTSR</sequence>
<protein>
    <recommendedName>
        <fullName evidence="5">TonB C-terminal domain-containing protein</fullName>
    </recommendedName>
</protein>
<evidence type="ECO:0000256" key="2">
    <source>
        <dbReference type="SAM" id="SignalP"/>
    </source>
</evidence>
<name>A0A4Y5Z162_9GAMM</name>
<dbReference type="PROSITE" id="PS51257">
    <property type="entry name" value="PROKAR_LIPOPROTEIN"/>
    <property type="match status" value="1"/>
</dbReference>
<dbReference type="RefSeq" id="WP_139979869.1">
    <property type="nucleotide sequence ID" value="NZ_CP041046.1"/>
</dbReference>
<feature type="region of interest" description="Disordered" evidence="1">
    <location>
        <begin position="19"/>
        <end position="39"/>
    </location>
</feature>
<evidence type="ECO:0000256" key="1">
    <source>
        <dbReference type="SAM" id="MobiDB-lite"/>
    </source>
</evidence>
<organism evidence="3 4">
    <name type="scientific">Luteibacter pinisoli</name>
    <dbReference type="NCBI Taxonomy" id="2589080"/>
    <lineage>
        <taxon>Bacteria</taxon>
        <taxon>Pseudomonadati</taxon>
        <taxon>Pseudomonadota</taxon>
        <taxon>Gammaproteobacteria</taxon>
        <taxon>Lysobacterales</taxon>
        <taxon>Rhodanobacteraceae</taxon>
        <taxon>Luteibacter</taxon>
    </lineage>
</organism>
<reference evidence="3 4" key="1">
    <citation type="submission" date="2019-06" db="EMBL/GenBank/DDBJ databases">
        <title>A complete genome sequence for Luteibacter pinisoli MAH-14.</title>
        <authorList>
            <person name="Baltrus D.A."/>
        </authorList>
    </citation>
    <scope>NUCLEOTIDE SEQUENCE [LARGE SCALE GENOMIC DNA]</scope>
    <source>
        <strain evidence="3 4">MAH-14</strain>
    </source>
</reference>
<dbReference type="KEGG" id="lpy:FIV34_03915"/>
<evidence type="ECO:0000313" key="4">
    <source>
        <dbReference type="Proteomes" id="UP000316093"/>
    </source>
</evidence>
<dbReference type="Gene3D" id="3.30.1150.10">
    <property type="match status" value="1"/>
</dbReference>
<proteinExistence type="predicted"/>
<dbReference type="Proteomes" id="UP000316093">
    <property type="component" value="Chromosome"/>
</dbReference>
<dbReference type="AlphaFoldDB" id="A0A4Y5Z162"/>
<feature type="signal peptide" evidence="2">
    <location>
        <begin position="1"/>
        <end position="20"/>
    </location>
</feature>
<accession>A0A4Y5Z162</accession>
<dbReference type="OrthoDB" id="5953911at2"/>